<comment type="similarity">
    <text evidence="1">Belongs to the GTP cyclohydrolase I type 2/NIF3 family.</text>
</comment>
<dbReference type="Gene3D" id="3.40.1390.30">
    <property type="entry name" value="NIF3 (NGG1p interacting factor 3)-like"/>
    <property type="match status" value="2"/>
</dbReference>
<protein>
    <recommendedName>
        <fullName evidence="2">GTP cyclohydrolase 1 type 2 homolog</fullName>
    </recommendedName>
</protein>
<accession>A0ABT4QIZ4</accession>
<dbReference type="EMBL" id="JAQAGZ010000027">
    <property type="protein sequence ID" value="MCZ8516844.1"/>
    <property type="molecule type" value="Genomic_DNA"/>
</dbReference>
<keyword evidence="5" id="KW-1185">Reference proteome</keyword>
<reference evidence="4 5" key="1">
    <citation type="submission" date="2022-12" db="EMBL/GenBank/DDBJ databases">
        <title>Draft genome sequence of Paenibacillus sp. dW9.</title>
        <authorList>
            <person name="Choi E.-W."/>
            <person name="Kim D.-U."/>
        </authorList>
    </citation>
    <scope>NUCLEOTIDE SEQUENCE [LARGE SCALE GENOMIC DNA]</scope>
    <source>
        <strain evidence="5">dW9</strain>
    </source>
</reference>
<evidence type="ECO:0000256" key="3">
    <source>
        <dbReference type="ARBA" id="ARBA00022723"/>
    </source>
</evidence>
<name>A0ABT4QIZ4_9BACL</name>
<evidence type="ECO:0000313" key="5">
    <source>
        <dbReference type="Proteomes" id="UP001527882"/>
    </source>
</evidence>
<evidence type="ECO:0000256" key="2">
    <source>
        <dbReference type="ARBA" id="ARBA00022112"/>
    </source>
</evidence>
<dbReference type="InterPro" id="IPR036069">
    <property type="entry name" value="DUF34/NIF3_sf"/>
</dbReference>
<dbReference type="Proteomes" id="UP001527882">
    <property type="component" value="Unassembled WGS sequence"/>
</dbReference>
<dbReference type="RefSeq" id="WP_269885376.1">
    <property type="nucleotide sequence ID" value="NZ_JAQAGZ010000027.1"/>
</dbReference>
<dbReference type="PANTHER" id="PTHR13799:SF14">
    <property type="entry name" value="GTP CYCLOHYDROLASE 1 TYPE 2 HOMOLOG"/>
    <property type="match status" value="1"/>
</dbReference>
<dbReference type="PANTHER" id="PTHR13799">
    <property type="entry name" value="NGG1 INTERACTING FACTOR 3"/>
    <property type="match status" value="1"/>
</dbReference>
<dbReference type="Pfam" id="PF01784">
    <property type="entry name" value="DUF34_NIF3"/>
    <property type="match status" value="1"/>
</dbReference>
<comment type="caution">
    <text evidence="4">The sequence shown here is derived from an EMBL/GenBank/DDBJ whole genome shotgun (WGS) entry which is preliminary data.</text>
</comment>
<proteinExistence type="inferred from homology"/>
<evidence type="ECO:0000256" key="1">
    <source>
        <dbReference type="ARBA" id="ARBA00006964"/>
    </source>
</evidence>
<sequence length="264" mass="29672">MTITIGQVMDRLLEQTPLIEPTVDSLRAGSAQKEVKGIVVVFMATQAVIERAASLGANLIITHEGTFYRHQENMQGAQDDPVIYEKYNLIDRSGIAIYRYHDHIHRSKPDGITLGLINALGWSPYVEEHLPAATIVQIPCMTLERTVQYLKEKLQIAFVRVVGEREMPCSRIGLLAGYRGGAALVLPLLMDYNLDLIIAGEGPEWETPEYVRDAVHQGRNKAFIALGHAESEEPGMKELAERLREQFPALPVHFIREKPLFFVM</sequence>
<dbReference type="InterPro" id="IPR002678">
    <property type="entry name" value="DUF34/NIF3"/>
</dbReference>
<organism evidence="4 5">
    <name type="scientific">Paenibacillus gyeongsangnamensis</name>
    <dbReference type="NCBI Taxonomy" id="3388067"/>
    <lineage>
        <taxon>Bacteria</taxon>
        <taxon>Bacillati</taxon>
        <taxon>Bacillota</taxon>
        <taxon>Bacilli</taxon>
        <taxon>Bacillales</taxon>
        <taxon>Paenibacillaceae</taxon>
        <taxon>Paenibacillus</taxon>
    </lineage>
</organism>
<keyword evidence="3" id="KW-0479">Metal-binding</keyword>
<evidence type="ECO:0000313" key="4">
    <source>
        <dbReference type="EMBL" id="MCZ8516844.1"/>
    </source>
</evidence>
<dbReference type="SUPFAM" id="SSF102705">
    <property type="entry name" value="NIF3 (NGG1p interacting factor 3)-like"/>
    <property type="match status" value="1"/>
</dbReference>
<gene>
    <name evidence="4" type="ORF">O9H85_31680</name>
</gene>